<dbReference type="Proteomes" id="UP001174694">
    <property type="component" value="Unassembled WGS sequence"/>
</dbReference>
<evidence type="ECO:0000259" key="8">
    <source>
        <dbReference type="PROSITE" id="PS50850"/>
    </source>
</evidence>
<dbReference type="Gene3D" id="1.20.1720.10">
    <property type="entry name" value="Multidrug resistance protein D"/>
    <property type="match status" value="1"/>
</dbReference>
<feature type="transmembrane region" description="Helical" evidence="7">
    <location>
        <begin position="531"/>
        <end position="551"/>
    </location>
</feature>
<evidence type="ECO:0000313" key="9">
    <source>
        <dbReference type="EMBL" id="KAJ9142482.1"/>
    </source>
</evidence>
<evidence type="ECO:0000256" key="6">
    <source>
        <dbReference type="SAM" id="MobiDB-lite"/>
    </source>
</evidence>
<accession>A0AA38VN22</accession>
<gene>
    <name evidence="9" type="ORF">NKR23_g7299</name>
</gene>
<keyword evidence="3 7" id="KW-0812">Transmembrane</keyword>
<comment type="caution">
    <text evidence="9">The sequence shown here is derived from an EMBL/GenBank/DDBJ whole genome shotgun (WGS) entry which is preliminary data.</text>
</comment>
<feature type="compositionally biased region" description="Basic and acidic residues" evidence="6">
    <location>
        <begin position="561"/>
        <end position="578"/>
    </location>
</feature>
<keyword evidence="10" id="KW-1185">Reference proteome</keyword>
<dbReference type="PANTHER" id="PTHR23501">
    <property type="entry name" value="MAJOR FACILITATOR SUPERFAMILY"/>
    <property type="match status" value="1"/>
</dbReference>
<feature type="domain" description="Major facilitator superfamily (MFS) profile" evidence="8">
    <location>
        <begin position="66"/>
        <end position="553"/>
    </location>
</feature>
<evidence type="ECO:0000256" key="1">
    <source>
        <dbReference type="ARBA" id="ARBA00004141"/>
    </source>
</evidence>
<feature type="compositionally biased region" description="Basic and acidic residues" evidence="6">
    <location>
        <begin position="1"/>
        <end position="10"/>
    </location>
</feature>
<feature type="transmembrane region" description="Helical" evidence="7">
    <location>
        <begin position="398"/>
        <end position="416"/>
    </location>
</feature>
<dbReference type="PANTHER" id="PTHR23501:SF177">
    <property type="entry name" value="MAJOR FACILITATOR SUPERFAMILY (MFS) PROFILE DOMAIN-CONTAINING PROTEIN-RELATED"/>
    <property type="match status" value="1"/>
</dbReference>
<evidence type="ECO:0000256" key="5">
    <source>
        <dbReference type="ARBA" id="ARBA00023136"/>
    </source>
</evidence>
<comment type="subcellular location">
    <subcellularLocation>
        <location evidence="1">Membrane</location>
        <topology evidence="1">Multi-pass membrane protein</topology>
    </subcellularLocation>
</comment>
<dbReference type="SUPFAM" id="SSF103473">
    <property type="entry name" value="MFS general substrate transporter"/>
    <property type="match status" value="1"/>
</dbReference>
<dbReference type="Pfam" id="PF07690">
    <property type="entry name" value="MFS_1"/>
    <property type="match status" value="1"/>
</dbReference>
<feature type="transmembrane region" description="Helical" evidence="7">
    <location>
        <begin position="329"/>
        <end position="350"/>
    </location>
</feature>
<sequence length="584" mass="62409">MAVNDLDEKSSSGAADDNPDAYSTPNSINHGEKFDSDASPERSRDVSAENAGEKPRYATGFGLWAIMSTIFLSTLLAALDIGIVSTAIPGITDDFHKLDDVGWYGSACFLLVGTSSPMWGKMYKYFSGRYVYLASIVLFLIGSLVAALAPNSRALITARAIQGWGCSGTLGGSVLMISYVAEPEKRPALIGMWMGIFMFSTIIGPLIGGAFTSEVTWRWCFWINLPVGGPVIVMLLLFLHIPKHIKPVPATWKEIALQLDFLGFVFLLASLVCVTLALQWGGQTKPWGAGSVVATLVVWALLTAALLVVEYFEGDRAMVPLRLLRPRLAWSNALFGWITNLANFQVLFYLPIYFQSIKGMSAIRSGVNNVPFMAFFAIGSVLSGGLIGATHFLQPFELVSGLLSTAGAALLYTLDVNSSKARYIGPQVIFGLGIGLGNQVPMTALQGLSSPEDVAPITGIMLMCNSISGAYFVTAAQSLFANRLLKKLAEIAPNIDAAKVLETGASDIKTVFTGNELTKVLSAYMAGIKAVFAFSLAGAALTVLISLMVPFTRLPNVPKPEATDIEAKDAKDAKDAKEAPPVSA</sequence>
<evidence type="ECO:0000256" key="3">
    <source>
        <dbReference type="ARBA" id="ARBA00022692"/>
    </source>
</evidence>
<name>A0AA38VN22_9PEZI</name>
<reference evidence="9" key="1">
    <citation type="submission" date="2022-07" db="EMBL/GenBank/DDBJ databases">
        <title>Fungi with potential for degradation of polypropylene.</title>
        <authorList>
            <person name="Gostincar C."/>
        </authorList>
    </citation>
    <scope>NUCLEOTIDE SEQUENCE</scope>
    <source>
        <strain evidence="9">EXF-13308</strain>
    </source>
</reference>
<protein>
    <submittedName>
        <fullName evidence="9">MFS transporter</fullName>
    </submittedName>
</protein>
<keyword evidence="2" id="KW-0813">Transport</keyword>
<proteinExistence type="predicted"/>
<evidence type="ECO:0000256" key="4">
    <source>
        <dbReference type="ARBA" id="ARBA00022989"/>
    </source>
</evidence>
<dbReference type="PROSITE" id="PS50850">
    <property type="entry name" value="MFS"/>
    <property type="match status" value="1"/>
</dbReference>
<keyword evidence="4 7" id="KW-1133">Transmembrane helix</keyword>
<feature type="compositionally biased region" description="Basic and acidic residues" evidence="6">
    <location>
        <begin position="30"/>
        <end position="51"/>
    </location>
</feature>
<feature type="transmembrane region" description="Helical" evidence="7">
    <location>
        <begin position="187"/>
        <end position="207"/>
    </location>
</feature>
<feature type="transmembrane region" description="Helical" evidence="7">
    <location>
        <begin position="287"/>
        <end position="309"/>
    </location>
</feature>
<dbReference type="GO" id="GO:0005886">
    <property type="term" value="C:plasma membrane"/>
    <property type="evidence" value="ECO:0007669"/>
    <property type="project" value="TreeGrafter"/>
</dbReference>
<dbReference type="Gene3D" id="1.20.1250.20">
    <property type="entry name" value="MFS general substrate transporter like domains"/>
    <property type="match status" value="1"/>
</dbReference>
<evidence type="ECO:0000256" key="7">
    <source>
        <dbReference type="SAM" id="Phobius"/>
    </source>
</evidence>
<feature type="transmembrane region" description="Helical" evidence="7">
    <location>
        <begin position="261"/>
        <end position="280"/>
    </location>
</feature>
<feature type="transmembrane region" description="Helical" evidence="7">
    <location>
        <begin position="63"/>
        <end position="89"/>
    </location>
</feature>
<feature type="transmembrane region" description="Helical" evidence="7">
    <location>
        <begin position="101"/>
        <end position="119"/>
    </location>
</feature>
<feature type="transmembrane region" description="Helical" evidence="7">
    <location>
        <begin position="131"/>
        <end position="149"/>
    </location>
</feature>
<feature type="region of interest" description="Disordered" evidence="6">
    <location>
        <begin position="1"/>
        <end position="51"/>
    </location>
</feature>
<dbReference type="GO" id="GO:0022857">
    <property type="term" value="F:transmembrane transporter activity"/>
    <property type="evidence" value="ECO:0007669"/>
    <property type="project" value="InterPro"/>
</dbReference>
<dbReference type="CDD" id="cd17502">
    <property type="entry name" value="MFS_Azr1_MDR_like"/>
    <property type="match status" value="1"/>
</dbReference>
<dbReference type="InterPro" id="IPR020846">
    <property type="entry name" value="MFS_dom"/>
</dbReference>
<keyword evidence="5 7" id="KW-0472">Membrane</keyword>
<dbReference type="InterPro" id="IPR036259">
    <property type="entry name" value="MFS_trans_sf"/>
</dbReference>
<organism evidence="9 10">
    <name type="scientific">Pleurostoma richardsiae</name>
    <dbReference type="NCBI Taxonomy" id="41990"/>
    <lineage>
        <taxon>Eukaryota</taxon>
        <taxon>Fungi</taxon>
        <taxon>Dikarya</taxon>
        <taxon>Ascomycota</taxon>
        <taxon>Pezizomycotina</taxon>
        <taxon>Sordariomycetes</taxon>
        <taxon>Sordariomycetidae</taxon>
        <taxon>Calosphaeriales</taxon>
        <taxon>Pleurostomataceae</taxon>
        <taxon>Pleurostoma</taxon>
    </lineage>
</organism>
<dbReference type="AlphaFoldDB" id="A0AA38VN22"/>
<feature type="region of interest" description="Disordered" evidence="6">
    <location>
        <begin position="558"/>
        <end position="584"/>
    </location>
</feature>
<feature type="transmembrane region" description="Helical" evidence="7">
    <location>
        <begin position="370"/>
        <end position="392"/>
    </location>
</feature>
<dbReference type="InterPro" id="IPR011701">
    <property type="entry name" value="MFS"/>
</dbReference>
<feature type="transmembrane region" description="Helical" evidence="7">
    <location>
        <begin position="454"/>
        <end position="476"/>
    </location>
</feature>
<dbReference type="EMBL" id="JANBVO010000022">
    <property type="protein sequence ID" value="KAJ9142482.1"/>
    <property type="molecule type" value="Genomic_DNA"/>
</dbReference>
<feature type="transmembrane region" description="Helical" evidence="7">
    <location>
        <begin position="428"/>
        <end position="448"/>
    </location>
</feature>
<evidence type="ECO:0000256" key="2">
    <source>
        <dbReference type="ARBA" id="ARBA00022448"/>
    </source>
</evidence>
<feature type="transmembrane region" description="Helical" evidence="7">
    <location>
        <begin position="161"/>
        <end position="181"/>
    </location>
</feature>
<evidence type="ECO:0000313" key="10">
    <source>
        <dbReference type="Proteomes" id="UP001174694"/>
    </source>
</evidence>
<feature type="transmembrane region" description="Helical" evidence="7">
    <location>
        <begin position="219"/>
        <end position="241"/>
    </location>
</feature>